<keyword evidence="2" id="KW-1185">Reference proteome</keyword>
<name>A0A2G4F416_9CYAN</name>
<gene>
    <name evidence="1" type="ORF">CP500_004925</name>
</gene>
<protein>
    <submittedName>
        <fullName evidence="1">XisI protein</fullName>
    </submittedName>
</protein>
<dbReference type="SUPFAM" id="SSF143847">
    <property type="entry name" value="XisI-like"/>
    <property type="match status" value="1"/>
</dbReference>
<dbReference type="OrthoDB" id="467081at2"/>
<accession>A0A2G4F416</accession>
<dbReference type="AlphaFoldDB" id="A0A2G4F416"/>
<dbReference type="CDD" id="cd16382">
    <property type="entry name" value="XisI-like"/>
    <property type="match status" value="1"/>
</dbReference>
<organism evidence="1 2">
    <name type="scientific">Tychonema bourrellyi FEM_GT703</name>
    <dbReference type="NCBI Taxonomy" id="2040638"/>
    <lineage>
        <taxon>Bacteria</taxon>
        <taxon>Bacillati</taxon>
        <taxon>Cyanobacteriota</taxon>
        <taxon>Cyanophyceae</taxon>
        <taxon>Oscillatoriophycideae</taxon>
        <taxon>Oscillatoriales</taxon>
        <taxon>Microcoleaceae</taxon>
        <taxon>Tychonema</taxon>
    </lineage>
</organism>
<dbReference type="Proteomes" id="UP000226442">
    <property type="component" value="Unassembled WGS sequence"/>
</dbReference>
<dbReference type="Pfam" id="PF08869">
    <property type="entry name" value="XisI"/>
    <property type="match status" value="1"/>
</dbReference>
<dbReference type="RefSeq" id="WP_096828811.1">
    <property type="nucleotide sequence ID" value="NZ_NXIB02000018.1"/>
</dbReference>
<proteinExistence type="predicted"/>
<reference evidence="1" key="1">
    <citation type="submission" date="2017-10" db="EMBL/GenBank/DDBJ databases">
        <title>Draft genome sequence of the planktic cyanobacteria Tychonema bourrellyi isolated from alpine lentic freshwater.</title>
        <authorList>
            <person name="Tett A."/>
            <person name="Armanini F."/>
            <person name="Asnicar F."/>
            <person name="Boscaini A."/>
            <person name="Pasolli E."/>
            <person name="Zolfo M."/>
            <person name="Donati C."/>
            <person name="Salmaso N."/>
            <person name="Segata N."/>
        </authorList>
    </citation>
    <scope>NUCLEOTIDE SEQUENCE</scope>
    <source>
        <strain evidence="1">FEM_GT703</strain>
    </source>
</reference>
<dbReference type="EMBL" id="NXIB02000018">
    <property type="protein sequence ID" value="PHX56502.1"/>
    <property type="molecule type" value="Genomic_DNA"/>
</dbReference>
<dbReference type="InterPro" id="IPR014968">
    <property type="entry name" value="XisI"/>
</dbReference>
<evidence type="ECO:0000313" key="1">
    <source>
        <dbReference type="EMBL" id="PHX56502.1"/>
    </source>
</evidence>
<evidence type="ECO:0000313" key="2">
    <source>
        <dbReference type="Proteomes" id="UP000226442"/>
    </source>
</evidence>
<dbReference type="Gene3D" id="3.30.310.110">
    <property type="entry name" value="XisI-like"/>
    <property type="match status" value="1"/>
</dbReference>
<sequence length="111" mass="13113">MDRLDYYRQCIEKLLLESGEDPPINGQIEVEFVFDKERDRYLVIDLGWNEHDRIYNCFIHLDIKDGKIWIQRNQTDRSFADELVQMGIAKEEIVLGVQPPYAREYTGFGVA</sequence>
<dbReference type="InterPro" id="IPR035943">
    <property type="entry name" value="XisI-like_sf"/>
</dbReference>
<comment type="caution">
    <text evidence="1">The sequence shown here is derived from an EMBL/GenBank/DDBJ whole genome shotgun (WGS) entry which is preliminary data.</text>
</comment>